<dbReference type="InParanoid" id="A7SQI4"/>
<feature type="transmembrane region" description="Helical" evidence="5">
    <location>
        <begin position="196"/>
        <end position="217"/>
    </location>
</feature>
<keyword evidence="2 5" id="KW-0812">Transmembrane</keyword>
<evidence type="ECO:0000256" key="3">
    <source>
        <dbReference type="ARBA" id="ARBA00022989"/>
    </source>
</evidence>
<keyword evidence="3 5" id="KW-1133">Transmembrane helix</keyword>
<dbReference type="GO" id="GO:0008521">
    <property type="term" value="F:acetyl-CoA transmembrane transporter activity"/>
    <property type="evidence" value="ECO:0007669"/>
    <property type="project" value="InterPro"/>
</dbReference>
<feature type="transmembrane region" description="Helical" evidence="5">
    <location>
        <begin position="267"/>
        <end position="290"/>
    </location>
</feature>
<sequence>MFSFVYWPYSVKLLWAPIVDAAFFSRFGRRKTWLVPVQYLIGIFMLILSNVSSPLPVFEGSTPNVFLLTAVFFCLNFLTATQDIAVDGWALTMLSRENVGWASTCNTVGQTAGYFLGNVVFLALSSSEFSNKYLRSIPQEQGVVDLAGFLFFWGIVFLVTTTVIGIFKHEKSEEELHGEDHQSDGIALMYVKLWKIVTLPAVLKFIVILLTCKAGFAAADAVTGLKLVEAGVPKENLAMLAVPMVPIQILLPLFISKFTSGPRPLDVFLKAYPLRLCFGLVFIACVWWAKNVRSPGQEYFPWYFYAGILVVYALHQMTLYSMFVPIMAFHARVSDPRVGGTYMTLLNTITNLGGNWGPTVALWLVDELTWSQCLGLPGDEQSPCGNALLQKTCTDAGGKCAITVDGYYIESVICVVIGFLWLRWKARDCRRLQELPPEAWSCH</sequence>
<dbReference type="SUPFAM" id="SSF103473">
    <property type="entry name" value="MFS general substrate transporter"/>
    <property type="match status" value="1"/>
</dbReference>
<evidence type="ECO:0008006" key="8">
    <source>
        <dbReference type="Google" id="ProtNLM"/>
    </source>
</evidence>
<feature type="transmembrane region" description="Helical" evidence="5">
    <location>
        <begin position="65"/>
        <end position="86"/>
    </location>
</feature>
<evidence type="ECO:0000256" key="4">
    <source>
        <dbReference type="ARBA" id="ARBA00023136"/>
    </source>
</evidence>
<dbReference type="InterPro" id="IPR024371">
    <property type="entry name" value="AcetylCoA_trans_1-like"/>
</dbReference>
<name>A7SQI4_NEMVE</name>
<feature type="transmembrane region" description="Helical" evidence="5">
    <location>
        <begin position="237"/>
        <end position="255"/>
    </location>
</feature>
<dbReference type="PANTHER" id="PTHR12778">
    <property type="entry name" value="SOLUTE CARRIER FAMILY 33 ACETYL-COA TRANSPORTER -RELATED"/>
    <property type="match status" value="1"/>
</dbReference>
<comment type="subcellular location">
    <subcellularLocation>
        <location evidence="1">Membrane</location>
        <topology evidence="1">Multi-pass membrane protein</topology>
    </subcellularLocation>
</comment>
<dbReference type="GO" id="GO:0035348">
    <property type="term" value="P:acetyl-CoA transmembrane transport"/>
    <property type="evidence" value="ECO:0007669"/>
    <property type="project" value="InterPro"/>
</dbReference>
<gene>
    <name evidence="6" type="ORF">NEMVEDRAFT_v1g192413</name>
</gene>
<dbReference type="InterPro" id="IPR036259">
    <property type="entry name" value="MFS_trans_sf"/>
</dbReference>
<dbReference type="GO" id="GO:0016020">
    <property type="term" value="C:membrane"/>
    <property type="evidence" value="ECO:0007669"/>
    <property type="project" value="UniProtKB-SubCell"/>
</dbReference>
<dbReference type="InterPro" id="IPR004752">
    <property type="entry name" value="AmpG_permease/AT-1"/>
</dbReference>
<evidence type="ECO:0000313" key="7">
    <source>
        <dbReference type="Proteomes" id="UP000001593"/>
    </source>
</evidence>
<dbReference type="AlphaFoldDB" id="A7SQI4"/>
<keyword evidence="4 5" id="KW-0472">Membrane</keyword>
<dbReference type="Gene3D" id="1.20.1250.20">
    <property type="entry name" value="MFS general substrate transporter like domains"/>
    <property type="match status" value="1"/>
</dbReference>
<protein>
    <recommendedName>
        <fullName evidence="8">Acetyl-coenzyme A transporter 1</fullName>
    </recommendedName>
</protein>
<evidence type="ECO:0000256" key="1">
    <source>
        <dbReference type="ARBA" id="ARBA00004141"/>
    </source>
</evidence>
<organism evidence="6 7">
    <name type="scientific">Nematostella vectensis</name>
    <name type="common">Starlet sea anemone</name>
    <dbReference type="NCBI Taxonomy" id="45351"/>
    <lineage>
        <taxon>Eukaryota</taxon>
        <taxon>Metazoa</taxon>
        <taxon>Cnidaria</taxon>
        <taxon>Anthozoa</taxon>
        <taxon>Hexacorallia</taxon>
        <taxon>Actiniaria</taxon>
        <taxon>Edwardsiidae</taxon>
        <taxon>Nematostella</taxon>
    </lineage>
</organism>
<accession>A7SQI4</accession>
<dbReference type="Proteomes" id="UP000001593">
    <property type="component" value="Unassembled WGS sequence"/>
</dbReference>
<feature type="transmembrane region" description="Helical" evidence="5">
    <location>
        <begin position="32"/>
        <end position="53"/>
    </location>
</feature>
<dbReference type="FunFam" id="1.20.1250.20:FF:000695">
    <property type="entry name" value="Predicted protein"/>
    <property type="match status" value="1"/>
</dbReference>
<dbReference type="PhylomeDB" id="A7SQI4"/>
<dbReference type="EMBL" id="DS469746">
    <property type="protein sequence ID" value="EDO34028.1"/>
    <property type="molecule type" value="Genomic_DNA"/>
</dbReference>
<feature type="transmembrane region" description="Helical" evidence="5">
    <location>
        <begin position="407"/>
        <end position="424"/>
    </location>
</feature>
<dbReference type="OMA" id="RRKSWIM"/>
<feature type="transmembrane region" description="Helical" evidence="5">
    <location>
        <begin position="146"/>
        <end position="167"/>
    </location>
</feature>
<keyword evidence="7" id="KW-1185">Reference proteome</keyword>
<feature type="transmembrane region" description="Helical" evidence="5">
    <location>
        <begin position="302"/>
        <end position="323"/>
    </location>
</feature>
<dbReference type="PANTHER" id="PTHR12778:SF9">
    <property type="entry name" value="ACETYL-COENZYME A TRANSPORTER 1"/>
    <property type="match status" value="1"/>
</dbReference>
<dbReference type="STRING" id="45351.A7SQI4"/>
<dbReference type="Pfam" id="PF13000">
    <property type="entry name" value="Acatn"/>
    <property type="match status" value="2"/>
</dbReference>
<evidence type="ECO:0000313" key="6">
    <source>
        <dbReference type="EMBL" id="EDO34028.1"/>
    </source>
</evidence>
<dbReference type="HOGENOM" id="CLU_020502_1_0_1"/>
<evidence type="ECO:0000256" key="2">
    <source>
        <dbReference type="ARBA" id="ARBA00022692"/>
    </source>
</evidence>
<dbReference type="eggNOG" id="KOG3574">
    <property type="taxonomic scope" value="Eukaryota"/>
</dbReference>
<reference evidence="6 7" key="1">
    <citation type="journal article" date="2007" name="Science">
        <title>Sea anemone genome reveals ancestral eumetazoan gene repertoire and genomic organization.</title>
        <authorList>
            <person name="Putnam N.H."/>
            <person name="Srivastava M."/>
            <person name="Hellsten U."/>
            <person name="Dirks B."/>
            <person name="Chapman J."/>
            <person name="Salamov A."/>
            <person name="Terry A."/>
            <person name="Shapiro H."/>
            <person name="Lindquist E."/>
            <person name="Kapitonov V.V."/>
            <person name="Jurka J."/>
            <person name="Genikhovich G."/>
            <person name="Grigoriev I.V."/>
            <person name="Lucas S.M."/>
            <person name="Steele R.E."/>
            <person name="Finnerty J.R."/>
            <person name="Technau U."/>
            <person name="Martindale M.Q."/>
            <person name="Rokhsar D.S."/>
        </authorList>
    </citation>
    <scope>NUCLEOTIDE SEQUENCE [LARGE SCALE GENOMIC DNA]</scope>
    <source>
        <strain evidence="7">CH2 X CH6</strain>
    </source>
</reference>
<feature type="transmembrane region" description="Helical" evidence="5">
    <location>
        <begin position="107"/>
        <end position="126"/>
    </location>
</feature>
<evidence type="ECO:0000256" key="5">
    <source>
        <dbReference type="SAM" id="Phobius"/>
    </source>
</evidence>
<proteinExistence type="predicted"/>